<dbReference type="RefSeq" id="WP_031563657.1">
    <property type="nucleotide sequence ID" value="NZ_CAAAIS010000004.1"/>
</dbReference>
<feature type="transmembrane region" description="Helical" evidence="1">
    <location>
        <begin position="12"/>
        <end position="29"/>
    </location>
</feature>
<feature type="transmembrane region" description="Helical" evidence="1">
    <location>
        <begin position="154"/>
        <end position="181"/>
    </location>
</feature>
<dbReference type="Proteomes" id="UP000255297">
    <property type="component" value="Unassembled WGS sequence"/>
</dbReference>
<feature type="transmembrane region" description="Helical" evidence="1">
    <location>
        <begin position="296"/>
        <end position="315"/>
    </location>
</feature>
<evidence type="ECO:0008006" key="4">
    <source>
        <dbReference type="Google" id="ProtNLM"/>
    </source>
</evidence>
<feature type="transmembrane region" description="Helical" evidence="1">
    <location>
        <begin position="336"/>
        <end position="364"/>
    </location>
</feature>
<sequence length="365" mass="43429">MNMDFLRYKSRFITITLILGYAYLHFVLTRTFVETPFDQVLHFSVRFPYAQRILIPLLVYPFSWLPVQPQNLFFMAEWLFTTLMYYGVYVLLRTEFSIRESRLLSWLFILILPLVTVINYRFTVGAHATFFYPADTPTILFTAIGLFWCLRARWIYYIPLVFFATLNRESAVLLVLLIPVLNWQRIKEVSKPLIFSFLAYLSARIIILYFLRGTSGKLIEWNAFKTNYTHFEVNLNWLFSDLNLLLFCFCFAGLPLFWFAFHDYIPRIYRPLRYLIALYFVGLLLVGNFIEARIFGELIVLLYFPVCCAIRNWLAELNILPENQRSKNFLFYLNRYAILAVFACIIIFQSLLNQALLWCLHHFLA</sequence>
<organism evidence="2 3">
    <name type="scientific">Legionella wadsworthii</name>
    <dbReference type="NCBI Taxonomy" id="28088"/>
    <lineage>
        <taxon>Bacteria</taxon>
        <taxon>Pseudomonadati</taxon>
        <taxon>Pseudomonadota</taxon>
        <taxon>Gammaproteobacteria</taxon>
        <taxon>Legionellales</taxon>
        <taxon>Legionellaceae</taxon>
        <taxon>Legionella</taxon>
    </lineage>
</organism>
<proteinExistence type="predicted"/>
<keyword evidence="1" id="KW-0472">Membrane</keyword>
<accession>A0A378LWJ1</accession>
<keyword evidence="3" id="KW-1185">Reference proteome</keyword>
<evidence type="ECO:0000313" key="2">
    <source>
        <dbReference type="EMBL" id="STY30492.1"/>
    </source>
</evidence>
<evidence type="ECO:0000313" key="3">
    <source>
        <dbReference type="Proteomes" id="UP000255297"/>
    </source>
</evidence>
<evidence type="ECO:0000256" key="1">
    <source>
        <dbReference type="SAM" id="Phobius"/>
    </source>
</evidence>
<dbReference type="AlphaFoldDB" id="A0A378LWJ1"/>
<feature type="transmembrane region" description="Helical" evidence="1">
    <location>
        <begin position="104"/>
        <end position="122"/>
    </location>
</feature>
<feature type="transmembrane region" description="Helical" evidence="1">
    <location>
        <begin position="242"/>
        <end position="260"/>
    </location>
</feature>
<keyword evidence="1" id="KW-0812">Transmembrane</keyword>
<feature type="transmembrane region" description="Helical" evidence="1">
    <location>
        <begin position="272"/>
        <end position="290"/>
    </location>
</feature>
<name>A0A378LWJ1_9GAMM</name>
<reference evidence="2 3" key="1">
    <citation type="submission" date="2018-06" db="EMBL/GenBank/DDBJ databases">
        <authorList>
            <consortium name="Pathogen Informatics"/>
            <person name="Doyle S."/>
        </authorList>
    </citation>
    <scope>NUCLEOTIDE SEQUENCE [LARGE SCALE GENOMIC DNA]</scope>
    <source>
        <strain evidence="2 3">NCTC11532</strain>
    </source>
</reference>
<dbReference type="OrthoDB" id="5651321at2"/>
<keyword evidence="1" id="KW-1133">Transmembrane helix</keyword>
<gene>
    <name evidence="2" type="ORF">NCTC11532_02432</name>
</gene>
<feature type="transmembrane region" description="Helical" evidence="1">
    <location>
        <begin position="193"/>
        <end position="211"/>
    </location>
</feature>
<dbReference type="EMBL" id="UGPB01000001">
    <property type="protein sequence ID" value="STY30492.1"/>
    <property type="molecule type" value="Genomic_DNA"/>
</dbReference>
<protein>
    <recommendedName>
        <fullName evidence="4">Mannosyltransferase</fullName>
    </recommendedName>
</protein>
<feature type="transmembrane region" description="Helical" evidence="1">
    <location>
        <begin position="72"/>
        <end position="92"/>
    </location>
</feature>